<feature type="domain" description="N6 adenine-specific DNA methyltransferase N-terminal" evidence="9">
    <location>
        <begin position="21"/>
        <end position="134"/>
    </location>
</feature>
<dbReference type="GO" id="GO:0009307">
    <property type="term" value="P:DNA restriction-modification system"/>
    <property type="evidence" value="ECO:0007669"/>
    <property type="project" value="UniProtKB-KW"/>
</dbReference>
<evidence type="ECO:0000256" key="5">
    <source>
        <dbReference type="ARBA" id="ARBA00022691"/>
    </source>
</evidence>
<dbReference type="PATRIC" id="fig|52.7.peg.7842"/>
<dbReference type="STRING" id="52.CMC5_071440"/>
<dbReference type="Gene3D" id="3.40.50.150">
    <property type="entry name" value="Vaccinia Virus protein VP39"/>
    <property type="match status" value="1"/>
</dbReference>
<dbReference type="EC" id="2.1.1.72" evidence="2"/>
<evidence type="ECO:0000313" key="11">
    <source>
        <dbReference type="Proteomes" id="UP000067626"/>
    </source>
</evidence>
<dbReference type="AlphaFoldDB" id="A0A0K1EPY9"/>
<dbReference type="RefSeq" id="WP_218920134.1">
    <property type="nucleotide sequence ID" value="NZ_CP012159.1"/>
</dbReference>
<dbReference type="KEGG" id="ccro:CMC5_071440"/>
<gene>
    <name evidence="10" type="ORF">CMC5_071440</name>
</gene>
<keyword evidence="4 10" id="KW-0808">Transferase</keyword>
<reference evidence="10 11" key="1">
    <citation type="submission" date="2015-07" db="EMBL/GenBank/DDBJ databases">
        <title>Genome analysis of myxobacterium Chondromyces crocatus Cm c5 reveals a high potential for natural compound synthesis and the genetic basis for the loss of fruiting body formation.</title>
        <authorList>
            <person name="Zaburannyi N."/>
            <person name="Bunk B."/>
            <person name="Maier J."/>
            <person name="Overmann J."/>
            <person name="Mueller R."/>
        </authorList>
    </citation>
    <scope>NUCLEOTIDE SEQUENCE [LARGE SCALE GENOMIC DNA]</scope>
    <source>
        <strain evidence="10 11">Cm c5</strain>
    </source>
</reference>
<accession>A0A0K1EPY9</accession>
<evidence type="ECO:0000259" key="8">
    <source>
        <dbReference type="Pfam" id="PF02384"/>
    </source>
</evidence>
<proteinExistence type="inferred from homology"/>
<dbReference type="InterPro" id="IPR003356">
    <property type="entry name" value="DNA_methylase_A-5"/>
</dbReference>
<keyword evidence="5" id="KW-0949">S-adenosyl-L-methionine</keyword>
<dbReference type="PANTHER" id="PTHR42933:SF3">
    <property type="entry name" value="TYPE I RESTRICTION ENZYME MJAVIII METHYLASE SUBUNIT"/>
    <property type="match status" value="1"/>
</dbReference>
<name>A0A0K1EPY9_CHOCO</name>
<evidence type="ECO:0000313" key="10">
    <source>
        <dbReference type="EMBL" id="AKT42916.1"/>
    </source>
</evidence>
<comment type="catalytic activity">
    <reaction evidence="7">
        <text>a 2'-deoxyadenosine in DNA + S-adenosyl-L-methionine = an N(6)-methyl-2'-deoxyadenosine in DNA + S-adenosyl-L-homocysteine + H(+)</text>
        <dbReference type="Rhea" id="RHEA:15197"/>
        <dbReference type="Rhea" id="RHEA-COMP:12418"/>
        <dbReference type="Rhea" id="RHEA-COMP:12419"/>
        <dbReference type="ChEBI" id="CHEBI:15378"/>
        <dbReference type="ChEBI" id="CHEBI:57856"/>
        <dbReference type="ChEBI" id="CHEBI:59789"/>
        <dbReference type="ChEBI" id="CHEBI:90615"/>
        <dbReference type="ChEBI" id="CHEBI:90616"/>
        <dbReference type="EC" id="2.1.1.72"/>
    </reaction>
</comment>
<organism evidence="10 11">
    <name type="scientific">Chondromyces crocatus</name>
    <dbReference type="NCBI Taxonomy" id="52"/>
    <lineage>
        <taxon>Bacteria</taxon>
        <taxon>Pseudomonadati</taxon>
        <taxon>Myxococcota</taxon>
        <taxon>Polyangia</taxon>
        <taxon>Polyangiales</taxon>
        <taxon>Polyangiaceae</taxon>
        <taxon>Chondromyces</taxon>
    </lineage>
</organism>
<sequence length="495" mass="55454">MTYPPRAVMPPNRKDLTPDELQRHLWGSAELLRGAIDAGDYKLYVFALLFLKRLSDHFDEERPRATFFVPPCARWEVLRSAASPGEALNTACIALEDENPRLRGVLAGLDFNDARRLGDAKNRDALLSRLLRHFSELDLGDASLSEPDVLGKAYEYLVERFADDAGKKAGEFRTPTQVVDLVVALCNPEAKMRICDPTCGSGGMLLGCARYVTRNGGDASALRLHGQERNLATWSICTMNLLLQGRLHDRIEKGDTIRDPRLIDERGRLLRFDRVLANPPFSLARWGQEVALCDPHDRFRHGVPQRANGDFAFIQHIVATLDVRGQAIIVVPHGVLFRGGVEADIRRQLLAEDLFEAVIGLPPNLFYGTGIPAAVLVLNRAKRAERKGKILFIDASRHYEERPARNRLRPEDIDRIVQAFRAFSDVPRYAQVIALRDIADQHFLNISRYVDASEPNEPLRPNLGAAIARLRELETARAVADARLQAVLRDLGYDG</sequence>
<evidence type="ECO:0000256" key="4">
    <source>
        <dbReference type="ARBA" id="ARBA00022679"/>
    </source>
</evidence>
<evidence type="ECO:0000259" key="9">
    <source>
        <dbReference type="Pfam" id="PF12161"/>
    </source>
</evidence>
<dbReference type="InterPro" id="IPR038333">
    <property type="entry name" value="T1MK-like_N_sf"/>
</dbReference>
<keyword evidence="11" id="KW-1185">Reference proteome</keyword>
<evidence type="ECO:0000256" key="1">
    <source>
        <dbReference type="ARBA" id="ARBA00006594"/>
    </source>
</evidence>
<evidence type="ECO:0000256" key="6">
    <source>
        <dbReference type="ARBA" id="ARBA00022747"/>
    </source>
</evidence>
<evidence type="ECO:0000256" key="7">
    <source>
        <dbReference type="ARBA" id="ARBA00047942"/>
    </source>
</evidence>
<dbReference type="GO" id="GO:0008170">
    <property type="term" value="F:N-methyltransferase activity"/>
    <property type="evidence" value="ECO:0007669"/>
    <property type="project" value="InterPro"/>
</dbReference>
<dbReference type="InterPro" id="IPR022749">
    <property type="entry name" value="D12N6_MeTrfase_N"/>
</dbReference>
<dbReference type="Gene3D" id="1.20.1260.30">
    <property type="match status" value="2"/>
</dbReference>
<dbReference type="Pfam" id="PF12161">
    <property type="entry name" value="HsdM_N"/>
    <property type="match status" value="1"/>
</dbReference>
<evidence type="ECO:0000256" key="2">
    <source>
        <dbReference type="ARBA" id="ARBA00011900"/>
    </source>
</evidence>
<protein>
    <recommendedName>
        <fullName evidence="2">site-specific DNA-methyltransferase (adenine-specific)</fullName>
        <ecNumber evidence="2">2.1.1.72</ecNumber>
    </recommendedName>
</protein>
<keyword evidence="3 10" id="KW-0489">Methyltransferase</keyword>
<evidence type="ECO:0000256" key="3">
    <source>
        <dbReference type="ARBA" id="ARBA00022603"/>
    </source>
</evidence>
<dbReference type="GO" id="GO:0032259">
    <property type="term" value="P:methylation"/>
    <property type="evidence" value="ECO:0007669"/>
    <property type="project" value="UniProtKB-KW"/>
</dbReference>
<dbReference type="REBASE" id="116686">
    <property type="entry name" value="M.CcrC5ORF71440P"/>
</dbReference>
<dbReference type="PRINTS" id="PR00507">
    <property type="entry name" value="N12N6MTFRASE"/>
</dbReference>
<dbReference type="PANTHER" id="PTHR42933">
    <property type="entry name" value="SLR6095 PROTEIN"/>
    <property type="match status" value="1"/>
</dbReference>
<dbReference type="GO" id="GO:0003677">
    <property type="term" value="F:DNA binding"/>
    <property type="evidence" value="ECO:0007669"/>
    <property type="project" value="InterPro"/>
</dbReference>
<dbReference type="Proteomes" id="UP000067626">
    <property type="component" value="Chromosome"/>
</dbReference>
<dbReference type="SUPFAM" id="SSF53335">
    <property type="entry name" value="S-adenosyl-L-methionine-dependent methyltransferases"/>
    <property type="match status" value="1"/>
</dbReference>
<dbReference type="GO" id="GO:0009007">
    <property type="term" value="F:site-specific DNA-methyltransferase (adenine-specific) activity"/>
    <property type="evidence" value="ECO:0007669"/>
    <property type="project" value="UniProtKB-EC"/>
</dbReference>
<dbReference type="Pfam" id="PF02384">
    <property type="entry name" value="N6_Mtase"/>
    <property type="match status" value="1"/>
</dbReference>
<dbReference type="EMBL" id="CP012159">
    <property type="protein sequence ID" value="AKT42916.1"/>
    <property type="molecule type" value="Genomic_DNA"/>
</dbReference>
<keyword evidence="6" id="KW-0680">Restriction system</keyword>
<dbReference type="InterPro" id="IPR029063">
    <property type="entry name" value="SAM-dependent_MTases_sf"/>
</dbReference>
<comment type="similarity">
    <text evidence="1">Belongs to the N(4)/N(6)-methyltransferase family.</text>
</comment>
<feature type="domain" description="DNA methylase adenine-specific" evidence="8">
    <location>
        <begin position="147"/>
        <end position="456"/>
    </location>
</feature>
<dbReference type="InterPro" id="IPR051537">
    <property type="entry name" value="DNA_Adenine_Mtase"/>
</dbReference>